<proteinExistence type="predicted"/>
<dbReference type="EMBL" id="LZYO01000004">
    <property type="protein sequence ID" value="ODH45276.1"/>
    <property type="molecule type" value="Genomic_DNA"/>
</dbReference>
<evidence type="ECO:0000313" key="1">
    <source>
        <dbReference type="EMBL" id="ODH45276.1"/>
    </source>
</evidence>
<dbReference type="Proteomes" id="UP000242814">
    <property type="component" value="Unassembled WGS sequence"/>
</dbReference>
<organism evidence="1 2">
    <name type="scientific">Paracoccidioides brasiliensis</name>
    <dbReference type="NCBI Taxonomy" id="121759"/>
    <lineage>
        <taxon>Eukaryota</taxon>
        <taxon>Fungi</taxon>
        <taxon>Dikarya</taxon>
        <taxon>Ascomycota</taxon>
        <taxon>Pezizomycotina</taxon>
        <taxon>Eurotiomycetes</taxon>
        <taxon>Eurotiomycetidae</taxon>
        <taxon>Onygenales</taxon>
        <taxon>Ajellomycetaceae</taxon>
        <taxon>Paracoccidioides</taxon>
    </lineage>
</organism>
<evidence type="ECO:0000313" key="2">
    <source>
        <dbReference type="Proteomes" id="UP000242814"/>
    </source>
</evidence>
<gene>
    <name evidence="1" type="ORF">ACO22_00273</name>
</gene>
<reference evidence="1 2" key="1">
    <citation type="submission" date="2016-06" db="EMBL/GenBank/DDBJ databases">
        <authorList>
            <person name="Kjaerup R.B."/>
            <person name="Dalgaard T.S."/>
            <person name="Juul-Madsen H.R."/>
        </authorList>
    </citation>
    <scope>NUCLEOTIDE SEQUENCE [LARGE SCALE GENOMIC DNA]</scope>
    <source>
        <strain evidence="1 2">Pb300</strain>
    </source>
</reference>
<name>A0A1D2JPY7_PARBR</name>
<sequence length="200" mass="22345">MSHSTRPGDDRQSARSDQAVRELLTSNLSPPRMPRTKYVKFNLMLKLRWFSNAPGGRRVLPGVETLRSITNLVNLQSSVAQHLKSASRPSSSRNNCRRTSEVYGQAGQAQTAAGFEQIASNILEFRMIAEGMKDTDTLSLGKHIQICVALRDQSRNIAAKHPRIDAVTVKAQQFRSNQEYRSFWTHRQSGKASTAVLHVA</sequence>
<accession>A0A1D2JPY7</accession>
<dbReference type="AlphaFoldDB" id="A0A1D2JPY7"/>
<protein>
    <submittedName>
        <fullName evidence="1">Uncharacterized protein</fullName>
    </submittedName>
</protein>
<dbReference type="VEuPathDB" id="FungiDB:PADG_07581"/>
<comment type="caution">
    <text evidence="1">The sequence shown here is derived from an EMBL/GenBank/DDBJ whole genome shotgun (WGS) entry which is preliminary data.</text>
</comment>